<keyword evidence="3 9" id="KW-0489">Methyltransferase</keyword>
<keyword evidence="10" id="KW-1185">Reference proteome</keyword>
<evidence type="ECO:0000313" key="9">
    <source>
        <dbReference type="EMBL" id="MEK8052141.1"/>
    </source>
</evidence>
<dbReference type="InterPro" id="IPR003356">
    <property type="entry name" value="DNA_methylase_A-5"/>
</dbReference>
<dbReference type="InterPro" id="IPR022749">
    <property type="entry name" value="D12N6_MeTrfase_N"/>
</dbReference>
<evidence type="ECO:0000256" key="5">
    <source>
        <dbReference type="ARBA" id="ARBA00022691"/>
    </source>
</evidence>
<evidence type="ECO:0000256" key="1">
    <source>
        <dbReference type="ARBA" id="ARBA00006594"/>
    </source>
</evidence>
<accession>A0ABU9CMM8</accession>
<evidence type="ECO:0000313" key="10">
    <source>
        <dbReference type="Proteomes" id="UP001365405"/>
    </source>
</evidence>
<keyword evidence="5" id="KW-0949">S-adenosyl-L-methionine</keyword>
<dbReference type="Gene3D" id="3.40.50.150">
    <property type="entry name" value="Vaccinia Virus protein VP39"/>
    <property type="match status" value="1"/>
</dbReference>
<evidence type="ECO:0000256" key="4">
    <source>
        <dbReference type="ARBA" id="ARBA00022679"/>
    </source>
</evidence>
<keyword evidence="6" id="KW-0680">Restriction system</keyword>
<evidence type="ECO:0000256" key="6">
    <source>
        <dbReference type="ARBA" id="ARBA00022747"/>
    </source>
</evidence>
<dbReference type="EC" id="2.1.1.72" evidence="2"/>
<evidence type="ECO:0000256" key="3">
    <source>
        <dbReference type="ARBA" id="ARBA00022603"/>
    </source>
</evidence>
<dbReference type="InterPro" id="IPR051537">
    <property type="entry name" value="DNA_Adenine_Mtase"/>
</dbReference>
<evidence type="ECO:0000256" key="2">
    <source>
        <dbReference type="ARBA" id="ARBA00011900"/>
    </source>
</evidence>
<sequence>MSFRLPFFGNGLTNCRNIANITNMTSENDLPATLRTLRATLNLTQEQLGERLGVSFATVNRWEGGLSKPQKAAAAAIQALAVEAGIAPEELNSQAAAVEVSRRRARSPKSGDQALTTKPMEQMLWDAACSIRGEKDAAKFKDYLLPLVFLKRLSDVFDDEVNRLAEDYGDKATALEIAEADHSLLRFYLPPEARWGVISGREAFDWPLDDKGRSTAPKDAGEHLTRALRGVVKHNPSLSGVIDVVDFAAERNGERDINPAKLREVIETFSDPRYRLGLADVQPDFLGRAYEYLLRKFAEGSGQSAGEFFTPTEAGFLMAHLLRPRPGETCHDFACGSGGLLIKLQLVSRELDPMAKVPLKLYGQELEGASYAVAHMNAKIHDMDIELARGNSMLNPKFRTPDGRIQAFDIVIANPMWNQPFDADTTFANDPYDRFRTAGGITSGKGDWAWLQHTLACLNDHGRAAVVLDTGAVTRGSGSKNEDKERNIRKWFVEQDLIDGVILLPDNLFYNTTAAGIIVLLNKRKPAARQGRIVLLNASKRFKKGKPKNYLPEDAIRPLAAMYLKGEVVEGELTVITQAQAAEADYNLSPSRWVETIGGEGGQSLADLLAQYEALSLRESELSASVDAVLKQLKELAR</sequence>
<dbReference type="SUPFAM" id="SSF53335">
    <property type="entry name" value="S-adenosyl-L-methionine-dependent methyltransferases"/>
    <property type="match status" value="1"/>
</dbReference>
<dbReference type="InterPro" id="IPR029063">
    <property type="entry name" value="SAM-dependent_MTases_sf"/>
</dbReference>
<gene>
    <name evidence="9" type="ORF">AACH10_17955</name>
</gene>
<comment type="similarity">
    <text evidence="1">Belongs to the N(4)/N(6)-methyltransferase family.</text>
</comment>
<protein>
    <recommendedName>
        <fullName evidence="2">site-specific DNA-methyltransferase (adenine-specific)</fullName>
        <ecNumber evidence="2">2.1.1.72</ecNumber>
    </recommendedName>
</protein>
<proteinExistence type="inferred from homology"/>
<dbReference type="Pfam" id="PF13560">
    <property type="entry name" value="HTH_31"/>
    <property type="match status" value="1"/>
</dbReference>
<dbReference type="InterPro" id="IPR010982">
    <property type="entry name" value="Lambda_DNA-bd_dom_sf"/>
</dbReference>
<dbReference type="PROSITE" id="PS50943">
    <property type="entry name" value="HTH_CROC1"/>
    <property type="match status" value="1"/>
</dbReference>
<evidence type="ECO:0000259" key="8">
    <source>
        <dbReference type="PROSITE" id="PS50943"/>
    </source>
</evidence>
<dbReference type="PANTHER" id="PTHR42933">
    <property type="entry name" value="SLR6095 PROTEIN"/>
    <property type="match status" value="1"/>
</dbReference>
<evidence type="ECO:0000256" key="7">
    <source>
        <dbReference type="ARBA" id="ARBA00047942"/>
    </source>
</evidence>
<name>A0ABU9CMM8_9BURK</name>
<reference evidence="9 10" key="1">
    <citation type="submission" date="2024-04" db="EMBL/GenBank/DDBJ databases">
        <title>Novel species of the genus Ideonella isolated from streams.</title>
        <authorList>
            <person name="Lu H."/>
        </authorList>
    </citation>
    <scope>NUCLEOTIDE SEQUENCE [LARGE SCALE GENOMIC DNA]</scope>
    <source>
        <strain evidence="9 10">DXS22W</strain>
    </source>
</reference>
<dbReference type="PANTHER" id="PTHR42933:SF3">
    <property type="entry name" value="TYPE I RESTRICTION ENZYME MJAVIII METHYLASE SUBUNIT"/>
    <property type="match status" value="1"/>
</dbReference>
<dbReference type="Gene3D" id="1.20.1260.30">
    <property type="match status" value="1"/>
</dbReference>
<comment type="catalytic activity">
    <reaction evidence="7">
        <text>a 2'-deoxyadenosine in DNA + S-adenosyl-L-methionine = an N(6)-methyl-2'-deoxyadenosine in DNA + S-adenosyl-L-homocysteine + H(+)</text>
        <dbReference type="Rhea" id="RHEA:15197"/>
        <dbReference type="Rhea" id="RHEA-COMP:12418"/>
        <dbReference type="Rhea" id="RHEA-COMP:12419"/>
        <dbReference type="ChEBI" id="CHEBI:15378"/>
        <dbReference type="ChEBI" id="CHEBI:57856"/>
        <dbReference type="ChEBI" id="CHEBI:59789"/>
        <dbReference type="ChEBI" id="CHEBI:90615"/>
        <dbReference type="ChEBI" id="CHEBI:90616"/>
        <dbReference type="EC" id="2.1.1.72"/>
    </reaction>
</comment>
<dbReference type="InterPro" id="IPR001387">
    <property type="entry name" value="Cro/C1-type_HTH"/>
</dbReference>
<dbReference type="Pfam" id="PF02384">
    <property type="entry name" value="N6_Mtase"/>
    <property type="match status" value="1"/>
</dbReference>
<organism evidence="9 10">
    <name type="scientific">Pseudaquabacterium inlustre</name>
    <dbReference type="NCBI Taxonomy" id="2984192"/>
    <lineage>
        <taxon>Bacteria</taxon>
        <taxon>Pseudomonadati</taxon>
        <taxon>Pseudomonadota</taxon>
        <taxon>Betaproteobacteria</taxon>
        <taxon>Burkholderiales</taxon>
        <taxon>Sphaerotilaceae</taxon>
        <taxon>Pseudaquabacterium</taxon>
    </lineage>
</organism>
<dbReference type="Gene3D" id="1.10.260.40">
    <property type="entry name" value="lambda repressor-like DNA-binding domains"/>
    <property type="match status" value="1"/>
</dbReference>
<dbReference type="Pfam" id="PF12161">
    <property type="entry name" value="HsdM_N"/>
    <property type="match status" value="1"/>
</dbReference>
<dbReference type="PRINTS" id="PR00507">
    <property type="entry name" value="N12N6MTFRASE"/>
</dbReference>
<dbReference type="RefSeq" id="WP_341411859.1">
    <property type="nucleotide sequence ID" value="NZ_JBBUTH010000009.1"/>
</dbReference>
<dbReference type="Proteomes" id="UP001365405">
    <property type="component" value="Unassembled WGS sequence"/>
</dbReference>
<feature type="domain" description="HTH cro/C1-type" evidence="8">
    <location>
        <begin position="34"/>
        <end position="69"/>
    </location>
</feature>
<dbReference type="CDD" id="cd00093">
    <property type="entry name" value="HTH_XRE"/>
    <property type="match status" value="1"/>
</dbReference>
<dbReference type="GO" id="GO:0032259">
    <property type="term" value="P:methylation"/>
    <property type="evidence" value="ECO:0007669"/>
    <property type="project" value="UniProtKB-KW"/>
</dbReference>
<dbReference type="InterPro" id="IPR038333">
    <property type="entry name" value="T1MK-like_N_sf"/>
</dbReference>
<keyword evidence="4" id="KW-0808">Transferase</keyword>
<dbReference type="EMBL" id="JBBUTH010000009">
    <property type="protein sequence ID" value="MEK8052141.1"/>
    <property type="molecule type" value="Genomic_DNA"/>
</dbReference>
<dbReference type="SUPFAM" id="SSF47413">
    <property type="entry name" value="lambda repressor-like DNA-binding domains"/>
    <property type="match status" value="1"/>
</dbReference>
<dbReference type="GO" id="GO:0008168">
    <property type="term" value="F:methyltransferase activity"/>
    <property type="evidence" value="ECO:0007669"/>
    <property type="project" value="UniProtKB-KW"/>
</dbReference>
<comment type="caution">
    <text evidence="9">The sequence shown here is derived from an EMBL/GenBank/DDBJ whole genome shotgun (WGS) entry which is preliminary data.</text>
</comment>
<dbReference type="SMART" id="SM00530">
    <property type="entry name" value="HTH_XRE"/>
    <property type="match status" value="1"/>
</dbReference>